<gene>
    <name evidence="1" type="ORF">QVD17_00777</name>
</gene>
<keyword evidence="2" id="KW-1185">Reference proteome</keyword>
<name>A0AAD8L568_TARER</name>
<sequence>MYVSYFLLIAPNCWEIDHFAPTVGYSKGSNAALSNVKKYKRGADWDELKTSVALGNEAANDHGLEGASPS</sequence>
<evidence type="ECO:0000313" key="1">
    <source>
        <dbReference type="EMBL" id="KAK1435022.1"/>
    </source>
</evidence>
<dbReference type="AlphaFoldDB" id="A0AAD8L568"/>
<dbReference type="Proteomes" id="UP001229421">
    <property type="component" value="Unassembled WGS sequence"/>
</dbReference>
<evidence type="ECO:0000313" key="2">
    <source>
        <dbReference type="Proteomes" id="UP001229421"/>
    </source>
</evidence>
<accession>A0AAD8L568</accession>
<organism evidence="1 2">
    <name type="scientific">Tagetes erecta</name>
    <name type="common">African marigold</name>
    <dbReference type="NCBI Taxonomy" id="13708"/>
    <lineage>
        <taxon>Eukaryota</taxon>
        <taxon>Viridiplantae</taxon>
        <taxon>Streptophyta</taxon>
        <taxon>Embryophyta</taxon>
        <taxon>Tracheophyta</taxon>
        <taxon>Spermatophyta</taxon>
        <taxon>Magnoliopsida</taxon>
        <taxon>eudicotyledons</taxon>
        <taxon>Gunneridae</taxon>
        <taxon>Pentapetalae</taxon>
        <taxon>asterids</taxon>
        <taxon>campanulids</taxon>
        <taxon>Asterales</taxon>
        <taxon>Asteraceae</taxon>
        <taxon>Asteroideae</taxon>
        <taxon>Heliantheae alliance</taxon>
        <taxon>Tageteae</taxon>
        <taxon>Tagetes</taxon>
    </lineage>
</organism>
<protein>
    <submittedName>
        <fullName evidence="1">Uncharacterized protein</fullName>
    </submittedName>
</protein>
<dbReference type="EMBL" id="JAUHHV010000001">
    <property type="protein sequence ID" value="KAK1435022.1"/>
    <property type="molecule type" value="Genomic_DNA"/>
</dbReference>
<comment type="caution">
    <text evidence="1">The sequence shown here is derived from an EMBL/GenBank/DDBJ whole genome shotgun (WGS) entry which is preliminary data.</text>
</comment>
<reference evidence="1" key="1">
    <citation type="journal article" date="2023" name="bioRxiv">
        <title>Improved chromosome-level genome assembly for marigold (Tagetes erecta).</title>
        <authorList>
            <person name="Jiang F."/>
            <person name="Yuan L."/>
            <person name="Wang S."/>
            <person name="Wang H."/>
            <person name="Xu D."/>
            <person name="Wang A."/>
            <person name="Fan W."/>
        </authorList>
    </citation>
    <scope>NUCLEOTIDE SEQUENCE</scope>
    <source>
        <strain evidence="1">WSJ</strain>
        <tissue evidence="1">Leaf</tissue>
    </source>
</reference>
<proteinExistence type="predicted"/>